<proteinExistence type="predicted"/>
<reference evidence="2 3" key="3">
    <citation type="submission" date="2020-08" db="EMBL/GenBank/DDBJ databases">
        <title>Sequencing the genomes of 1000 actinobacteria strains.</title>
        <authorList>
            <person name="Klenk H.-P."/>
        </authorList>
    </citation>
    <scope>NUCLEOTIDE SEQUENCE [LARGE SCALE GENOMIC DNA]</scope>
    <source>
        <strain evidence="2 3">DSM 44772</strain>
    </source>
</reference>
<reference evidence="4" key="2">
    <citation type="journal article" date="2019" name="Int. J. Syst. Evol. Microbiol.">
        <title>The Global Catalogue of Microorganisms (GCM) 10K type strain sequencing project: providing services to taxonomists for standard genome sequencing and annotation.</title>
        <authorList>
            <consortium name="The Broad Institute Genomics Platform"/>
            <consortium name="The Broad Institute Genome Sequencing Center for Infectious Disease"/>
            <person name="Wu L."/>
            <person name="Ma J."/>
        </authorList>
    </citation>
    <scope>NUCLEOTIDE SEQUENCE [LARGE SCALE GENOMIC DNA]</scope>
    <source>
        <strain evidence="4">JCM 10667</strain>
    </source>
</reference>
<protein>
    <submittedName>
        <fullName evidence="2">Uncharacterized protein</fullName>
    </submittedName>
</protein>
<dbReference type="Proteomes" id="UP001501427">
    <property type="component" value="Unassembled WGS sequence"/>
</dbReference>
<dbReference type="RefSeq" id="WP_184885987.1">
    <property type="nucleotide sequence ID" value="NZ_BAAAHD010000016.1"/>
</dbReference>
<accession>A0A7W7MYW2</accession>
<name>A0A7W7MYW2_9ACTN</name>
<evidence type="ECO:0000313" key="3">
    <source>
        <dbReference type="Proteomes" id="UP000549343"/>
    </source>
</evidence>
<dbReference type="EMBL" id="BAAAHD010000016">
    <property type="protein sequence ID" value="GAA0555379.1"/>
    <property type="molecule type" value="Genomic_DNA"/>
</dbReference>
<comment type="caution">
    <text evidence="2">The sequence shown here is derived from an EMBL/GenBank/DDBJ whole genome shotgun (WGS) entry which is preliminary data.</text>
</comment>
<evidence type="ECO:0000313" key="2">
    <source>
        <dbReference type="EMBL" id="MBB4776213.1"/>
    </source>
</evidence>
<dbReference type="EMBL" id="JACHMV010000001">
    <property type="protein sequence ID" value="MBB4776213.1"/>
    <property type="molecule type" value="Genomic_DNA"/>
</dbReference>
<evidence type="ECO:0000313" key="1">
    <source>
        <dbReference type="EMBL" id="GAA0555379.1"/>
    </source>
</evidence>
<organism evidence="2 3">
    <name type="scientific">Actinomadura livida</name>
    <dbReference type="NCBI Taxonomy" id="79909"/>
    <lineage>
        <taxon>Bacteria</taxon>
        <taxon>Bacillati</taxon>
        <taxon>Actinomycetota</taxon>
        <taxon>Actinomycetes</taxon>
        <taxon>Streptosporangiales</taxon>
        <taxon>Thermomonosporaceae</taxon>
        <taxon>Actinomadura</taxon>
    </lineage>
</organism>
<keyword evidence="4" id="KW-1185">Reference proteome</keyword>
<dbReference type="Proteomes" id="UP000549343">
    <property type="component" value="Unassembled WGS sequence"/>
</dbReference>
<evidence type="ECO:0000313" key="4">
    <source>
        <dbReference type="Proteomes" id="UP001501427"/>
    </source>
</evidence>
<gene>
    <name evidence="2" type="ORF">F4557_004631</name>
    <name evidence="1" type="ORF">GCM10009546_16700</name>
</gene>
<dbReference type="AlphaFoldDB" id="A0A7W7MYW2"/>
<sequence length="146" mass="15847">MKITDLQAATLRAQLAGQGEEHQRLLSQLTTPEDREGYSLLLAVGFFEAVNRRFQAKRDAVDNDAIIDFVANLRARTREVAERLDPVVAEKMILHALGKGDLVGIDENTKLSGQILILSGLIADSAPTEAELDAFMSKVKGMAQGG</sequence>
<reference evidence="1" key="4">
    <citation type="submission" date="2023-12" db="EMBL/GenBank/DDBJ databases">
        <authorList>
            <person name="Sun Q."/>
            <person name="Inoue M."/>
        </authorList>
    </citation>
    <scope>NUCLEOTIDE SEQUENCE</scope>
    <source>
        <strain evidence="1">JCM 10667</strain>
    </source>
</reference>
<reference evidence="1" key="1">
    <citation type="journal article" date="2014" name="Int. J. Syst. Evol. Microbiol.">
        <title>Complete genome of a new Firmicutes species belonging to the dominant human colonic microbiota ('Ruminococcus bicirculans') reveals two chromosomes and a selective capacity to utilize plant glucans.</title>
        <authorList>
            <consortium name="NISC Comparative Sequencing Program"/>
            <person name="Wegmann U."/>
            <person name="Louis P."/>
            <person name="Goesmann A."/>
            <person name="Henrissat B."/>
            <person name="Duncan S.H."/>
            <person name="Flint H.J."/>
        </authorList>
    </citation>
    <scope>NUCLEOTIDE SEQUENCE</scope>
    <source>
        <strain evidence="1">JCM 10667</strain>
    </source>
</reference>